<name>A0AAD9PBY9_RIDPI</name>
<proteinExistence type="predicted"/>
<protein>
    <submittedName>
        <fullName evidence="2">Uncharacterized protein</fullName>
    </submittedName>
</protein>
<keyword evidence="3" id="KW-1185">Reference proteome</keyword>
<evidence type="ECO:0000313" key="3">
    <source>
        <dbReference type="Proteomes" id="UP001209878"/>
    </source>
</evidence>
<evidence type="ECO:0000256" key="1">
    <source>
        <dbReference type="SAM" id="Phobius"/>
    </source>
</evidence>
<dbReference type="AlphaFoldDB" id="A0AAD9PBY9"/>
<organism evidence="2 3">
    <name type="scientific">Ridgeia piscesae</name>
    <name type="common">Tubeworm</name>
    <dbReference type="NCBI Taxonomy" id="27915"/>
    <lineage>
        <taxon>Eukaryota</taxon>
        <taxon>Metazoa</taxon>
        <taxon>Spiralia</taxon>
        <taxon>Lophotrochozoa</taxon>
        <taxon>Annelida</taxon>
        <taxon>Polychaeta</taxon>
        <taxon>Sedentaria</taxon>
        <taxon>Canalipalpata</taxon>
        <taxon>Sabellida</taxon>
        <taxon>Siboglinidae</taxon>
        <taxon>Ridgeia</taxon>
    </lineage>
</organism>
<reference evidence="2" key="1">
    <citation type="journal article" date="2023" name="Mol. Biol. Evol.">
        <title>Third-Generation Sequencing Reveals the Adaptive Role of the Epigenome in Three Deep-Sea Polychaetes.</title>
        <authorList>
            <person name="Perez M."/>
            <person name="Aroh O."/>
            <person name="Sun Y."/>
            <person name="Lan Y."/>
            <person name="Juniper S.K."/>
            <person name="Young C.R."/>
            <person name="Angers B."/>
            <person name="Qian P.Y."/>
        </authorList>
    </citation>
    <scope>NUCLEOTIDE SEQUENCE</scope>
    <source>
        <strain evidence="2">R07B-5</strain>
    </source>
</reference>
<keyword evidence="1" id="KW-0472">Membrane</keyword>
<keyword evidence="1" id="KW-0812">Transmembrane</keyword>
<evidence type="ECO:0000313" key="2">
    <source>
        <dbReference type="EMBL" id="KAK2191928.1"/>
    </source>
</evidence>
<feature type="transmembrane region" description="Helical" evidence="1">
    <location>
        <begin position="39"/>
        <end position="59"/>
    </location>
</feature>
<comment type="caution">
    <text evidence="2">The sequence shown here is derived from an EMBL/GenBank/DDBJ whole genome shotgun (WGS) entry which is preliminary data.</text>
</comment>
<keyword evidence="1" id="KW-1133">Transmembrane helix</keyword>
<gene>
    <name evidence="2" type="ORF">NP493_42g05000</name>
</gene>
<sequence length="74" mass="8694">MNCQHHWTVSGQSLHSRNIGVILSSTQVHLVQLFVCRHLHVHIIMYKFHLLVINFAYCISRRVFSERANQPVEL</sequence>
<accession>A0AAD9PBY9</accession>
<dbReference type="Proteomes" id="UP001209878">
    <property type="component" value="Unassembled WGS sequence"/>
</dbReference>
<dbReference type="EMBL" id="JAODUO010000042">
    <property type="protein sequence ID" value="KAK2191928.1"/>
    <property type="molecule type" value="Genomic_DNA"/>
</dbReference>